<evidence type="ECO:0000256" key="2">
    <source>
        <dbReference type="SAM" id="MobiDB-lite"/>
    </source>
</evidence>
<comment type="similarity">
    <text evidence="1">Belongs to the eukaryotic ATPase epsilon family.</text>
</comment>
<dbReference type="STRING" id="58919.A0A316Z5Z9"/>
<dbReference type="CDD" id="cd12153">
    <property type="entry name" value="F1-ATPase_epsilon"/>
    <property type="match status" value="1"/>
</dbReference>
<dbReference type="GO" id="GO:0046933">
    <property type="term" value="F:proton-transporting ATP synthase activity, rotational mechanism"/>
    <property type="evidence" value="ECO:0007669"/>
    <property type="project" value="InterPro"/>
</dbReference>
<protein>
    <recommendedName>
        <fullName evidence="5">Mitochondrial ATP synthase epsilon chain domain-containing protein</fullName>
    </recommendedName>
</protein>
<name>A0A316Z5Z9_9BASI</name>
<dbReference type="FunFam" id="1.10.1620.20:FF:000004">
    <property type="entry name" value="Related to atp synthase epsilon chain, mitochondrial"/>
    <property type="match status" value="1"/>
</dbReference>
<dbReference type="RefSeq" id="XP_025596667.1">
    <property type="nucleotide sequence ID" value="XM_025742955.1"/>
</dbReference>
<dbReference type="EMBL" id="KZ819299">
    <property type="protein sequence ID" value="PWN96388.1"/>
    <property type="molecule type" value="Genomic_DNA"/>
</dbReference>
<reference evidence="3 4" key="1">
    <citation type="journal article" date="2018" name="Mol. Biol. Evol.">
        <title>Broad Genomic Sampling Reveals a Smut Pathogenic Ancestry of the Fungal Clade Ustilaginomycotina.</title>
        <authorList>
            <person name="Kijpornyongpan T."/>
            <person name="Mondo S.J."/>
            <person name="Barry K."/>
            <person name="Sandor L."/>
            <person name="Lee J."/>
            <person name="Lipzen A."/>
            <person name="Pangilinan J."/>
            <person name="LaButti K."/>
            <person name="Hainaut M."/>
            <person name="Henrissat B."/>
            <person name="Grigoriev I.V."/>
            <person name="Spatafora J.W."/>
            <person name="Aime M.C."/>
        </authorList>
    </citation>
    <scope>NUCLEOTIDE SEQUENCE [LARGE SCALE GENOMIC DNA]</scope>
    <source>
        <strain evidence="3 4">MCA 4186</strain>
    </source>
</reference>
<feature type="region of interest" description="Disordered" evidence="2">
    <location>
        <begin position="43"/>
        <end position="130"/>
    </location>
</feature>
<dbReference type="OrthoDB" id="269124at2759"/>
<evidence type="ECO:0000256" key="1">
    <source>
        <dbReference type="ARBA" id="ARBA00009502"/>
    </source>
</evidence>
<dbReference type="InterPro" id="IPR006721">
    <property type="entry name" value="ATP_synth_F1_esu_mt"/>
</dbReference>
<proteinExistence type="inferred from homology"/>
<evidence type="ECO:0008006" key="5">
    <source>
        <dbReference type="Google" id="ProtNLM"/>
    </source>
</evidence>
<evidence type="ECO:0000313" key="3">
    <source>
        <dbReference type="EMBL" id="PWN96388.1"/>
    </source>
</evidence>
<evidence type="ECO:0000313" key="4">
    <source>
        <dbReference type="Proteomes" id="UP000245946"/>
    </source>
</evidence>
<feature type="compositionally biased region" description="Basic and acidic residues" evidence="2">
    <location>
        <begin position="43"/>
        <end position="54"/>
    </location>
</feature>
<sequence>MAASWRQFFSYNKFTSIAARATRQALKEEERVKAERRGELSLRYQEWKDGKAGDHVSSAQGPGRQRKGLGAACRKRHSVASHGEGGQRGESSCERRARCCSASSASGERRKADGKEGDMARMRRSRAGRWAARCPSFQASMAYALSSKGLLSRPAST</sequence>
<dbReference type="Gene3D" id="1.10.1620.20">
    <property type="entry name" value="ATP synthase, F1 complex, epsilon subunit superfamily, mitochondrial"/>
    <property type="match status" value="1"/>
</dbReference>
<dbReference type="GeneID" id="37270499"/>
<dbReference type="GO" id="GO:0045259">
    <property type="term" value="C:proton-transporting ATP synthase complex"/>
    <property type="evidence" value="ECO:0007669"/>
    <property type="project" value="InterPro"/>
</dbReference>
<organism evidence="3 4">
    <name type="scientific">Tilletiopsis washingtonensis</name>
    <dbReference type="NCBI Taxonomy" id="58919"/>
    <lineage>
        <taxon>Eukaryota</taxon>
        <taxon>Fungi</taxon>
        <taxon>Dikarya</taxon>
        <taxon>Basidiomycota</taxon>
        <taxon>Ustilaginomycotina</taxon>
        <taxon>Exobasidiomycetes</taxon>
        <taxon>Entylomatales</taxon>
        <taxon>Entylomatales incertae sedis</taxon>
        <taxon>Tilletiopsis</taxon>
    </lineage>
</organism>
<keyword evidence="4" id="KW-1185">Reference proteome</keyword>
<feature type="compositionally biased region" description="Basic and acidic residues" evidence="2">
    <location>
        <begin position="85"/>
        <end position="97"/>
    </location>
</feature>
<dbReference type="GO" id="GO:0005743">
    <property type="term" value="C:mitochondrial inner membrane"/>
    <property type="evidence" value="ECO:0007669"/>
    <property type="project" value="InterPro"/>
</dbReference>
<gene>
    <name evidence="3" type="ORF">FA09DRAFT_331282</name>
</gene>
<dbReference type="Proteomes" id="UP000245946">
    <property type="component" value="Unassembled WGS sequence"/>
</dbReference>
<accession>A0A316Z5Z9</accession>
<dbReference type="AlphaFoldDB" id="A0A316Z5Z9"/>
<dbReference type="Pfam" id="PF04627">
    <property type="entry name" value="ATP-synt_Eps"/>
    <property type="match status" value="1"/>
</dbReference>
<dbReference type="SUPFAM" id="SSF48690">
    <property type="entry name" value="Epsilon subunit of mitochondrial F1F0-ATP synthase"/>
    <property type="match status" value="1"/>
</dbReference>
<feature type="compositionally biased region" description="Basic and acidic residues" evidence="2">
    <location>
        <begin position="107"/>
        <end position="121"/>
    </location>
</feature>
<dbReference type="InterPro" id="IPR036742">
    <property type="entry name" value="ATP_synth_F1_esu_sf_mt"/>
</dbReference>